<dbReference type="GeneID" id="20215485"/>
<dbReference type="InterPro" id="IPR008698">
    <property type="entry name" value="NDUB7"/>
</dbReference>
<dbReference type="FunCoup" id="T1G337">
    <property type="interactions" value="1222"/>
</dbReference>
<proteinExistence type="inferred from homology"/>
<dbReference type="EMBL" id="AMQM01003895">
    <property type="status" value="NOT_ANNOTATED_CDS"/>
    <property type="molecule type" value="Genomic_DNA"/>
</dbReference>
<evidence type="ECO:0000256" key="2">
    <source>
        <dbReference type="ARBA" id="ARBA00004569"/>
    </source>
</evidence>
<comment type="function">
    <text evidence="1">Accessory subunit of the mitochondrial membrane respiratory chain NADH dehydrogenase (Complex I), that is believed not to be involved in catalysis. Complex I functions in the transfer of electrons from NADH to the respiratory chain. The immediate electron acceptor for the enzyme is believed to be ubiquinone.</text>
</comment>
<evidence type="ECO:0000256" key="8">
    <source>
        <dbReference type="ARBA" id="ARBA00022792"/>
    </source>
</evidence>
<dbReference type="GO" id="GO:0045271">
    <property type="term" value="C:respiratory chain complex I"/>
    <property type="evidence" value="ECO:0000318"/>
    <property type="project" value="GO_Central"/>
</dbReference>
<dbReference type="HOGENOM" id="CLU_154847_1_1_1"/>
<reference evidence="14" key="3">
    <citation type="submission" date="2015-06" db="UniProtKB">
        <authorList>
            <consortium name="EnsemblMetazoa"/>
        </authorList>
    </citation>
    <scope>IDENTIFICATION</scope>
</reference>
<evidence type="ECO:0000313" key="14">
    <source>
        <dbReference type="EnsemblMetazoa" id="HelroP77768"/>
    </source>
</evidence>
<keyword evidence="8" id="KW-0999">Mitochondrion inner membrane</keyword>
<evidence type="ECO:0000256" key="7">
    <source>
        <dbReference type="ARBA" id="ARBA00022660"/>
    </source>
</evidence>
<gene>
    <name evidence="14" type="primary">20215485</name>
    <name evidence="13" type="ORF">HELRODRAFT_77768</name>
</gene>
<dbReference type="EnsemblMetazoa" id="HelroT77768">
    <property type="protein sequence ID" value="HelroP77768"/>
    <property type="gene ID" value="HelroG77768"/>
</dbReference>
<dbReference type="CTD" id="20215485"/>
<keyword evidence="12" id="KW-1015">Disulfide bond</keyword>
<keyword evidence="6" id="KW-0813">Transport</keyword>
<comment type="similarity">
    <text evidence="4">Belongs to the complex I NDUFB7 subunit family.</text>
</comment>
<keyword evidence="15" id="KW-1185">Reference proteome</keyword>
<evidence type="ECO:0000256" key="10">
    <source>
        <dbReference type="ARBA" id="ARBA00023128"/>
    </source>
</evidence>
<dbReference type="EMBL" id="KB096365">
    <property type="protein sequence ID" value="ESO05218.1"/>
    <property type="molecule type" value="Genomic_DNA"/>
</dbReference>
<evidence type="ECO:0000256" key="4">
    <source>
        <dbReference type="ARBA" id="ARBA00008006"/>
    </source>
</evidence>
<dbReference type="PANTHER" id="PTHR20900">
    <property type="entry name" value="NADH:UBIQUINONE OXIDOREDUCTASE B18-LIKE SUBUNIT"/>
    <property type="match status" value="1"/>
</dbReference>
<reference evidence="13 15" key="2">
    <citation type="journal article" date="2013" name="Nature">
        <title>Insights into bilaterian evolution from three spiralian genomes.</title>
        <authorList>
            <person name="Simakov O."/>
            <person name="Marletaz F."/>
            <person name="Cho S.J."/>
            <person name="Edsinger-Gonzales E."/>
            <person name="Havlak P."/>
            <person name="Hellsten U."/>
            <person name="Kuo D.H."/>
            <person name="Larsson T."/>
            <person name="Lv J."/>
            <person name="Arendt D."/>
            <person name="Savage R."/>
            <person name="Osoegawa K."/>
            <person name="de Jong P."/>
            <person name="Grimwood J."/>
            <person name="Chapman J.A."/>
            <person name="Shapiro H."/>
            <person name="Aerts A."/>
            <person name="Otillar R.P."/>
            <person name="Terry A.Y."/>
            <person name="Boore J.L."/>
            <person name="Grigoriev I.V."/>
            <person name="Lindberg D.R."/>
            <person name="Seaver E.C."/>
            <person name="Weisblat D.A."/>
            <person name="Putnam N.H."/>
            <person name="Rokhsar D.S."/>
        </authorList>
    </citation>
    <scope>NUCLEOTIDE SEQUENCE</scope>
</reference>
<dbReference type="Proteomes" id="UP000015101">
    <property type="component" value="Unassembled WGS sequence"/>
</dbReference>
<dbReference type="KEGG" id="hro:HELRODRAFT_77768"/>
<protein>
    <recommendedName>
        <fullName evidence="5">NADH dehydrogenase [ubiquinone] 1 beta subcomplex subunit 7</fullName>
    </recommendedName>
</protein>
<dbReference type="GO" id="GO:0005743">
    <property type="term" value="C:mitochondrial inner membrane"/>
    <property type="evidence" value="ECO:0007669"/>
    <property type="project" value="UniProtKB-SubCell"/>
</dbReference>
<dbReference type="OrthoDB" id="268414at2759"/>
<reference evidence="15" key="1">
    <citation type="submission" date="2012-12" db="EMBL/GenBank/DDBJ databases">
        <authorList>
            <person name="Hellsten U."/>
            <person name="Grimwood J."/>
            <person name="Chapman J.A."/>
            <person name="Shapiro H."/>
            <person name="Aerts A."/>
            <person name="Otillar R.P."/>
            <person name="Terry A.Y."/>
            <person name="Boore J.L."/>
            <person name="Simakov O."/>
            <person name="Marletaz F."/>
            <person name="Cho S.-J."/>
            <person name="Edsinger-Gonzales E."/>
            <person name="Havlak P."/>
            <person name="Kuo D.-H."/>
            <person name="Larsson T."/>
            <person name="Lv J."/>
            <person name="Arendt D."/>
            <person name="Savage R."/>
            <person name="Osoegawa K."/>
            <person name="de Jong P."/>
            <person name="Lindberg D.R."/>
            <person name="Seaver E.C."/>
            <person name="Weisblat D.A."/>
            <person name="Putnam N.H."/>
            <person name="Grigoriev I.V."/>
            <person name="Rokhsar D.S."/>
        </authorList>
    </citation>
    <scope>NUCLEOTIDE SEQUENCE</scope>
</reference>
<evidence type="ECO:0000256" key="3">
    <source>
        <dbReference type="ARBA" id="ARBA00004637"/>
    </source>
</evidence>
<dbReference type="STRING" id="6412.T1G337"/>
<evidence type="ECO:0000256" key="11">
    <source>
        <dbReference type="ARBA" id="ARBA00023136"/>
    </source>
</evidence>
<dbReference type="Pfam" id="PF05676">
    <property type="entry name" value="NDUF_B7"/>
    <property type="match status" value="1"/>
</dbReference>
<evidence type="ECO:0000256" key="1">
    <source>
        <dbReference type="ARBA" id="ARBA00003195"/>
    </source>
</evidence>
<organism evidence="14 15">
    <name type="scientific">Helobdella robusta</name>
    <name type="common">Californian leech</name>
    <dbReference type="NCBI Taxonomy" id="6412"/>
    <lineage>
        <taxon>Eukaryota</taxon>
        <taxon>Metazoa</taxon>
        <taxon>Spiralia</taxon>
        <taxon>Lophotrochozoa</taxon>
        <taxon>Annelida</taxon>
        <taxon>Clitellata</taxon>
        <taxon>Hirudinea</taxon>
        <taxon>Rhynchobdellida</taxon>
        <taxon>Glossiphoniidae</taxon>
        <taxon>Helobdella</taxon>
    </lineage>
</organism>
<dbReference type="OMA" id="YLELHEC"/>
<evidence type="ECO:0000256" key="5">
    <source>
        <dbReference type="ARBA" id="ARBA00018677"/>
    </source>
</evidence>
<evidence type="ECO:0000313" key="15">
    <source>
        <dbReference type="Proteomes" id="UP000015101"/>
    </source>
</evidence>
<sequence length="100" mass="11818">MGAATSNAFWLSPDIRPDYQKDPIFDPQYGFDKPRVPRKMIATEEELNAANIPPENRDYCSHLLIKYFACREQKFPLTYFCKDERNAYSHCEYDEYVIIP</sequence>
<dbReference type="GO" id="GO:0005758">
    <property type="term" value="C:mitochondrial intermembrane space"/>
    <property type="evidence" value="ECO:0007669"/>
    <property type="project" value="UniProtKB-SubCell"/>
</dbReference>
<evidence type="ECO:0000256" key="12">
    <source>
        <dbReference type="ARBA" id="ARBA00023157"/>
    </source>
</evidence>
<keyword evidence="7" id="KW-0679">Respiratory chain</keyword>
<dbReference type="InParanoid" id="T1G337"/>
<accession>T1G337</accession>
<dbReference type="PANTHER" id="PTHR20900:SF0">
    <property type="entry name" value="NADH DEHYDROGENASE [UBIQUINONE] 1 BETA SUBCOMPLEX SUBUNIT 7"/>
    <property type="match status" value="1"/>
</dbReference>
<keyword evidence="10" id="KW-0496">Mitochondrion</keyword>
<dbReference type="RefSeq" id="XP_009016533.1">
    <property type="nucleotide sequence ID" value="XM_009018285.1"/>
</dbReference>
<comment type="subcellular location">
    <subcellularLocation>
        <location evidence="3">Mitochondrion inner membrane</location>
        <topology evidence="3">Peripheral membrane protein</topology>
    </subcellularLocation>
    <subcellularLocation>
        <location evidence="2">Mitochondrion intermembrane space</location>
    </subcellularLocation>
</comment>
<keyword evidence="9" id="KW-0249">Electron transport</keyword>
<dbReference type="eggNOG" id="KOG3468">
    <property type="taxonomic scope" value="Eukaryota"/>
</dbReference>
<evidence type="ECO:0000313" key="13">
    <source>
        <dbReference type="EMBL" id="ESO05218.1"/>
    </source>
</evidence>
<evidence type="ECO:0000256" key="6">
    <source>
        <dbReference type="ARBA" id="ARBA00022448"/>
    </source>
</evidence>
<dbReference type="AlphaFoldDB" id="T1G337"/>
<keyword evidence="11" id="KW-0472">Membrane</keyword>
<evidence type="ECO:0000256" key="9">
    <source>
        <dbReference type="ARBA" id="ARBA00022982"/>
    </source>
</evidence>
<name>T1G337_HELRO</name>